<feature type="region of interest" description="Disordered" evidence="5">
    <location>
        <begin position="432"/>
        <end position="453"/>
    </location>
</feature>
<dbReference type="Gene3D" id="3.40.50.1820">
    <property type="entry name" value="alpha/beta hydrolase"/>
    <property type="match status" value="1"/>
</dbReference>
<dbReference type="EMBL" id="JBBEGL010000002">
    <property type="protein sequence ID" value="MEJ2886279.1"/>
    <property type="molecule type" value="Genomic_DNA"/>
</dbReference>
<evidence type="ECO:0000256" key="3">
    <source>
        <dbReference type="ARBA" id="ARBA00022801"/>
    </source>
</evidence>
<dbReference type="EC" id="3.1.1.-" evidence="4"/>
<dbReference type="InterPro" id="IPR002018">
    <property type="entry name" value="CarbesteraseB"/>
</dbReference>
<dbReference type="SUPFAM" id="SSF53474">
    <property type="entry name" value="alpha/beta-Hydrolases"/>
    <property type="match status" value="1"/>
</dbReference>
<accession>A0ABU8N1K8</accession>
<dbReference type="Proteomes" id="UP001370100">
    <property type="component" value="Unassembled WGS sequence"/>
</dbReference>
<feature type="domain" description="Carboxylesterase type B" evidence="6">
    <location>
        <begin position="5"/>
        <end position="318"/>
    </location>
</feature>
<evidence type="ECO:0000256" key="2">
    <source>
        <dbReference type="ARBA" id="ARBA00010515"/>
    </source>
</evidence>
<evidence type="ECO:0000256" key="5">
    <source>
        <dbReference type="SAM" id="MobiDB-lite"/>
    </source>
</evidence>
<keyword evidence="8" id="KW-1185">Reference proteome</keyword>
<dbReference type="InterPro" id="IPR002168">
    <property type="entry name" value="Lipase_GDXG_HIS_AS"/>
</dbReference>
<name>A0ABU8N1K8_9PSEU</name>
<gene>
    <name evidence="7" type="ORF">WCD41_07425</name>
</gene>
<dbReference type="RefSeq" id="WP_337712765.1">
    <property type="nucleotide sequence ID" value="NZ_JBBEGL010000002.1"/>
</dbReference>
<comment type="similarity">
    <text evidence="2">Belongs to the 'GDXG' lipolytic enzyme family.</text>
</comment>
<evidence type="ECO:0000313" key="7">
    <source>
        <dbReference type="EMBL" id="MEJ2886279.1"/>
    </source>
</evidence>
<reference evidence="7 8" key="1">
    <citation type="submission" date="2024-03" db="EMBL/GenBank/DDBJ databases">
        <title>Actinomycetospora sp. OC33-EN06, a novel actinomycete isolated from wild orchid (Aerides multiflora).</title>
        <authorList>
            <person name="Suriyachadkun C."/>
        </authorList>
    </citation>
    <scope>NUCLEOTIDE SEQUENCE [LARGE SCALE GENOMIC DNA]</scope>
    <source>
        <strain evidence="7 8">OC33-EN06</strain>
    </source>
</reference>
<sequence>MTITQPTVDLPRGSLRGRRGHDDVVAFRGVRYATAERFAAPVAARPWEGVRDAVDPGPICPQLPARVAAVTGPSSDDDAVQDEDCLCVDVRTPAAALTDGVPRPVLVWLHGGAYVIGSASTSWYDTSRLVAEGDVVTVSVGYRLGVLGWLAAPGVSAGNLGLLDQLAALRWVRDNIGAFGGDPGQVTLMGQSAGAHAIACLLTVPAARPLFRRAILQSGQLGLGLSSPRRAARVAGHVVEGLDGADPATADVGTLLAAQRHAMIRAAGPGGMNSSPAFAPTDGVAPLAPSTTWADTAAAGHDLLVGTTADEAETFMAISPVLRDLRGVPVGRSLVGLVSAVATRRVFAAPASQLVDEAVGAGTRAFSYRFAWRAPASGLGACHCLELPFLFGNRHAWRDAPMLRGADWDDDVEPIGATMRAAWLRFVRTGDPSTDARPWPPHRPGRGPTTVLA</sequence>
<feature type="domain" description="Carboxylesterase type B" evidence="6">
    <location>
        <begin position="339"/>
        <end position="442"/>
    </location>
</feature>
<dbReference type="PROSITE" id="PS01173">
    <property type="entry name" value="LIPASE_GDXG_HIS"/>
    <property type="match status" value="1"/>
</dbReference>
<dbReference type="InterPro" id="IPR050309">
    <property type="entry name" value="Type-B_Carboxylest/Lipase"/>
</dbReference>
<evidence type="ECO:0000256" key="4">
    <source>
        <dbReference type="RuleBase" id="RU361235"/>
    </source>
</evidence>
<comment type="similarity">
    <text evidence="1 4">Belongs to the type-B carboxylesterase/lipase family.</text>
</comment>
<dbReference type="InterPro" id="IPR029058">
    <property type="entry name" value="AB_hydrolase_fold"/>
</dbReference>
<proteinExistence type="inferred from homology"/>
<evidence type="ECO:0000313" key="8">
    <source>
        <dbReference type="Proteomes" id="UP001370100"/>
    </source>
</evidence>
<dbReference type="InterPro" id="IPR019826">
    <property type="entry name" value="Carboxylesterase_B_AS"/>
</dbReference>
<dbReference type="Pfam" id="PF00135">
    <property type="entry name" value="COesterase"/>
    <property type="match status" value="2"/>
</dbReference>
<organism evidence="7 8">
    <name type="scientific">Actinomycetospora aeridis</name>
    <dbReference type="NCBI Taxonomy" id="3129231"/>
    <lineage>
        <taxon>Bacteria</taxon>
        <taxon>Bacillati</taxon>
        <taxon>Actinomycetota</taxon>
        <taxon>Actinomycetes</taxon>
        <taxon>Pseudonocardiales</taxon>
        <taxon>Pseudonocardiaceae</taxon>
        <taxon>Actinomycetospora</taxon>
    </lineage>
</organism>
<keyword evidence="3 4" id="KW-0378">Hydrolase</keyword>
<comment type="caution">
    <text evidence="7">The sequence shown here is derived from an EMBL/GenBank/DDBJ whole genome shotgun (WGS) entry which is preliminary data.</text>
</comment>
<evidence type="ECO:0000256" key="1">
    <source>
        <dbReference type="ARBA" id="ARBA00005964"/>
    </source>
</evidence>
<evidence type="ECO:0000259" key="6">
    <source>
        <dbReference type="Pfam" id="PF00135"/>
    </source>
</evidence>
<protein>
    <recommendedName>
        <fullName evidence="4">Carboxylic ester hydrolase</fullName>
        <ecNumber evidence="4">3.1.1.-</ecNumber>
    </recommendedName>
</protein>
<dbReference type="PANTHER" id="PTHR11559">
    <property type="entry name" value="CARBOXYLESTERASE"/>
    <property type="match status" value="1"/>
</dbReference>
<dbReference type="PROSITE" id="PS00122">
    <property type="entry name" value="CARBOXYLESTERASE_B_1"/>
    <property type="match status" value="1"/>
</dbReference>